<evidence type="ECO:0000313" key="3">
    <source>
        <dbReference type="Proteomes" id="UP000237105"/>
    </source>
</evidence>
<evidence type="ECO:0000256" key="1">
    <source>
        <dbReference type="SAM" id="MobiDB-lite"/>
    </source>
</evidence>
<sequence>MASYEPLSVNKRAVGGGAMQGRTAKNERDTWRKREKDIVRDLGENVTLGTYGTHFLKIAL</sequence>
<dbReference type="EMBL" id="JXTB01000251">
    <property type="protein sequence ID" value="PON49940.1"/>
    <property type="molecule type" value="Genomic_DNA"/>
</dbReference>
<feature type="region of interest" description="Disordered" evidence="1">
    <location>
        <begin position="1"/>
        <end position="30"/>
    </location>
</feature>
<gene>
    <name evidence="2" type="ORF">PanWU01x14_225770</name>
</gene>
<reference evidence="3" key="1">
    <citation type="submission" date="2016-06" db="EMBL/GenBank/DDBJ databases">
        <title>Parallel loss of symbiosis genes in relatives of nitrogen-fixing non-legume Parasponia.</title>
        <authorList>
            <person name="Van Velzen R."/>
            <person name="Holmer R."/>
            <person name="Bu F."/>
            <person name="Rutten L."/>
            <person name="Van Zeijl A."/>
            <person name="Liu W."/>
            <person name="Santuari L."/>
            <person name="Cao Q."/>
            <person name="Sharma T."/>
            <person name="Shen D."/>
            <person name="Roswanjaya Y."/>
            <person name="Wardhani T."/>
            <person name="Kalhor M.S."/>
            <person name="Jansen J."/>
            <person name="Van den Hoogen J."/>
            <person name="Gungor B."/>
            <person name="Hartog M."/>
            <person name="Hontelez J."/>
            <person name="Verver J."/>
            <person name="Yang W.-C."/>
            <person name="Schijlen E."/>
            <person name="Repin R."/>
            <person name="Schilthuizen M."/>
            <person name="Schranz E."/>
            <person name="Heidstra R."/>
            <person name="Miyata K."/>
            <person name="Fedorova E."/>
            <person name="Kohlen W."/>
            <person name="Bisseling T."/>
            <person name="Smit S."/>
            <person name="Geurts R."/>
        </authorList>
    </citation>
    <scope>NUCLEOTIDE SEQUENCE [LARGE SCALE GENOMIC DNA]</scope>
    <source>
        <strain evidence="3">cv. WU1-14</strain>
    </source>
</reference>
<dbReference type="Proteomes" id="UP000237105">
    <property type="component" value="Unassembled WGS sequence"/>
</dbReference>
<evidence type="ECO:0000313" key="2">
    <source>
        <dbReference type="EMBL" id="PON49940.1"/>
    </source>
</evidence>
<name>A0A2P5BMG2_PARAD</name>
<comment type="caution">
    <text evidence="2">The sequence shown here is derived from an EMBL/GenBank/DDBJ whole genome shotgun (WGS) entry which is preliminary data.</text>
</comment>
<dbReference type="AlphaFoldDB" id="A0A2P5BMG2"/>
<proteinExistence type="predicted"/>
<accession>A0A2P5BMG2</accession>
<keyword evidence="3" id="KW-1185">Reference proteome</keyword>
<organism evidence="2 3">
    <name type="scientific">Parasponia andersonii</name>
    <name type="common">Sponia andersonii</name>
    <dbReference type="NCBI Taxonomy" id="3476"/>
    <lineage>
        <taxon>Eukaryota</taxon>
        <taxon>Viridiplantae</taxon>
        <taxon>Streptophyta</taxon>
        <taxon>Embryophyta</taxon>
        <taxon>Tracheophyta</taxon>
        <taxon>Spermatophyta</taxon>
        <taxon>Magnoliopsida</taxon>
        <taxon>eudicotyledons</taxon>
        <taxon>Gunneridae</taxon>
        <taxon>Pentapetalae</taxon>
        <taxon>rosids</taxon>
        <taxon>fabids</taxon>
        <taxon>Rosales</taxon>
        <taxon>Cannabaceae</taxon>
        <taxon>Parasponia</taxon>
    </lineage>
</organism>
<protein>
    <submittedName>
        <fullName evidence="2">Uncharacterized protein</fullName>
    </submittedName>
</protein>